<evidence type="ECO:0000313" key="2">
    <source>
        <dbReference type="EMBL" id="QHT38099.1"/>
    </source>
</evidence>
<dbReference type="Gene3D" id="2.60.120.620">
    <property type="entry name" value="q2cbj1_9rhob like domain"/>
    <property type="match status" value="1"/>
</dbReference>
<feature type="domain" description="Prolyl 4-hydroxylase alpha subunit Fe(2+) 2OG dioxygenase" evidence="1">
    <location>
        <begin position="142"/>
        <end position="225"/>
    </location>
</feature>
<dbReference type="AlphaFoldDB" id="A0A6C0FC27"/>
<organism evidence="2">
    <name type="scientific">viral metagenome</name>
    <dbReference type="NCBI Taxonomy" id="1070528"/>
    <lineage>
        <taxon>unclassified sequences</taxon>
        <taxon>metagenomes</taxon>
        <taxon>organismal metagenomes</taxon>
    </lineage>
</organism>
<sequence length="226" mass="26743">MSEFDSSLCNITIDNSKNVEERYEDKYKDIDIFKNYKFQMKKIPENNIFLMEDFISHEHCDEIIDIINTYANEEENWGESTNVKCDYIELFQLSNAELKNKYDKIIFDYIHKFIEILHFEYKIFCNGDSGYCLRKIKGATRFHKDGISSIAKSDKIPRHSIRNMSIIIALNDDYDGGTFHFPHQNFNVKLKKGQLIAFPPYWSHLHGVESPANGTFRYTINTWLYE</sequence>
<protein>
    <recommendedName>
        <fullName evidence="1">Prolyl 4-hydroxylase alpha subunit Fe(2+) 2OG dioxygenase domain-containing protein</fullName>
    </recommendedName>
</protein>
<dbReference type="EMBL" id="MN738825">
    <property type="protein sequence ID" value="QHT38099.1"/>
    <property type="molecule type" value="Genomic_DNA"/>
</dbReference>
<proteinExistence type="predicted"/>
<reference evidence="2" key="1">
    <citation type="journal article" date="2020" name="Nature">
        <title>Giant virus diversity and host interactions through global metagenomics.</title>
        <authorList>
            <person name="Schulz F."/>
            <person name="Roux S."/>
            <person name="Paez-Espino D."/>
            <person name="Jungbluth S."/>
            <person name="Walsh D.A."/>
            <person name="Denef V.J."/>
            <person name="McMahon K.D."/>
            <person name="Konstantinidis K.T."/>
            <person name="Eloe-Fadrosh E.A."/>
            <person name="Kyrpides N.C."/>
            <person name="Woyke T."/>
        </authorList>
    </citation>
    <scope>NUCLEOTIDE SEQUENCE</scope>
    <source>
        <strain evidence="2">GVMAG-S-ERX556049-19</strain>
    </source>
</reference>
<accession>A0A6C0FC27</accession>
<evidence type="ECO:0000259" key="1">
    <source>
        <dbReference type="Pfam" id="PF13640"/>
    </source>
</evidence>
<dbReference type="InterPro" id="IPR044862">
    <property type="entry name" value="Pro_4_hyd_alph_FE2OG_OXY"/>
</dbReference>
<name>A0A6C0FC27_9ZZZZ</name>
<dbReference type="Pfam" id="PF13640">
    <property type="entry name" value="2OG-FeII_Oxy_3"/>
    <property type="match status" value="1"/>
</dbReference>